<dbReference type="InterPro" id="IPR019734">
    <property type="entry name" value="TPR_rpt"/>
</dbReference>
<accession>A0A4V1Q4L9</accession>
<dbReference type="Pfam" id="PF00515">
    <property type="entry name" value="TPR_1"/>
    <property type="match status" value="1"/>
</dbReference>
<evidence type="ECO:0000313" key="6">
    <source>
        <dbReference type="Proteomes" id="UP000290288"/>
    </source>
</evidence>
<reference evidence="5 6" key="1">
    <citation type="submission" date="2019-01" db="EMBL/GenBank/DDBJ databases">
        <title>Draft genome sequence of Psathyrella aberdarensis IHI B618.</title>
        <authorList>
            <person name="Buettner E."/>
            <person name="Kellner H."/>
        </authorList>
    </citation>
    <scope>NUCLEOTIDE SEQUENCE [LARGE SCALE GENOMIC DNA]</scope>
    <source>
        <strain evidence="5 6">IHI B618</strain>
    </source>
</reference>
<protein>
    <submittedName>
        <fullName evidence="5">Uncharacterized protein</fullName>
    </submittedName>
</protein>
<feature type="repeat" description="TPR" evidence="3">
    <location>
        <begin position="8"/>
        <end position="41"/>
    </location>
</feature>
<gene>
    <name evidence="5" type="ORF">EST38_g3325</name>
</gene>
<evidence type="ECO:0000256" key="2">
    <source>
        <dbReference type="ARBA" id="ARBA00022803"/>
    </source>
</evidence>
<dbReference type="SUPFAM" id="SSF48452">
    <property type="entry name" value="TPR-like"/>
    <property type="match status" value="1"/>
</dbReference>
<dbReference type="PANTHER" id="PTHR22904:SF523">
    <property type="entry name" value="STRESS-INDUCED-PHOSPHOPROTEIN 1"/>
    <property type="match status" value="1"/>
</dbReference>
<proteinExistence type="predicted"/>
<keyword evidence="6" id="KW-1185">Reference proteome</keyword>
<dbReference type="PROSITE" id="PS50005">
    <property type="entry name" value="TPR"/>
    <property type="match status" value="1"/>
</dbReference>
<feature type="unsure residue" description="E or Q" evidence="5">
    <location>
        <position position="1169"/>
    </location>
</feature>
<feature type="region of interest" description="Disordered" evidence="4">
    <location>
        <begin position="722"/>
        <end position="745"/>
    </location>
</feature>
<dbReference type="AlphaFoldDB" id="A0A4V1Q4L9"/>
<evidence type="ECO:0000313" key="5">
    <source>
        <dbReference type="EMBL" id="RXW22548.1"/>
    </source>
</evidence>
<sequence>MSTQPERALNAKNKGNTLFKAGKLDEAAKCYKEAVALDPKSLVYPSNLSAALYELGQYSSCVDTVLAAWKLIESPTNDSSGIAKKLSSRLAKAIVLGLQDGTIPSSLVRENCAEIDAIRAISPDDPSWAVYAGLEEKIQSGQYEIAQKDAKKHFSKLPLFHATPDPQMTFFTFGTDDLISLTDGWGPDQPDPLPLKDFTLDQLSNLSLLIAGVGDARHAFASVIGLHHITSSHRTPKAEQSVSLGLLHDFSLTPQQKSAIKAHMTLLDIHPATIARDIIFFMFFDQLIKLDTQIADAERRKQREKLEILSTVFYLYSGYMLPPYCYDRWVSAVRDLHAILSNPHTSSAEGPSLPPYIHLAPSSYPSLLHYLNHWLKPPVPTVKFTRQMKHVGGFERTKQLQEMHASGALGPKYSSMPDPFTRQKMEAEEKVDALLSGHTYSSRRGHGSTKRTGAAKEKERDEKAKNERDLRTVLTKLLGYSQDEVNKMPLTKLRQKVKDARDDIVELLICMKVEKSVMYGVNGSMLREGEWVGAGATVNKAGMEVPGIVGSMAGGASGGGGVSAHAPPKELREKYHKGQFDVWVERVEKDERDMAKSPSTGGGGSSSSPSTPTKSRGKKHTKASSSSSSSAPSPFSFSSFTPAGGSSGGSGKWYHPKNDWDKTRLSQSARLIRQSWKANMSLDDGKHGMLDQELDLDLFKNIHSFAEWDEIYGLGGPGTGISSSSSINDAEKGGKGGEGLLEGDEGYQRKKDSPAWVYAAAFFMGVVHAIKELTGGDEEEGTGADRLRIEFVADGLHEYLAKIKAGADEARPESFPTKWTRIWLGSVPDYTHGTLNTITYVVPALQEDNPSSSVASNCLFNSPVWADDDEFSYNYTMLLPHELKRYLGIHTLNPNAVQDVLNINSQQPLPRPLHALATKQELFPWLTRLFLSHLHPGYTEPRPRLIKTPNGLPAFFGLLVRLREVGYPSHWLSEWVQSVLDNELVADHLVYAKTLPRPVSERTSGKVAEHKVRLDPWFLEIEKILAAGKDALPFVVRLPQNVFWEKGKEAQSARDIGTFEATGLEPTIEYGMFYNHDAVAALLFYKSPTRDVWGAKDFKSLLLKIGKVVDNVEAPPSPAPKGTFFILTAPEFVDLKAVPPGMKRAVGGGLQGMMATLMRGAMGTQEEEEDGPGRGEVKWRMGKASAKKMIREKWNMVVFRMDLWMPLTHPCPASRWIFHND</sequence>
<dbReference type="STRING" id="2316362.A0A4V1Q4L9"/>
<feature type="compositionally biased region" description="Low complexity" evidence="4">
    <location>
        <begin position="623"/>
        <end position="635"/>
    </location>
</feature>
<feature type="region of interest" description="Disordered" evidence="4">
    <location>
        <begin position="640"/>
        <end position="659"/>
    </location>
</feature>
<dbReference type="OrthoDB" id="2423701at2759"/>
<dbReference type="GO" id="GO:0051879">
    <property type="term" value="F:Hsp90 protein binding"/>
    <property type="evidence" value="ECO:0007669"/>
    <property type="project" value="TreeGrafter"/>
</dbReference>
<dbReference type="Gene3D" id="1.25.40.10">
    <property type="entry name" value="Tetratricopeptide repeat domain"/>
    <property type="match status" value="1"/>
</dbReference>
<feature type="region of interest" description="Disordered" evidence="4">
    <location>
        <begin position="438"/>
        <end position="466"/>
    </location>
</feature>
<keyword evidence="2 3" id="KW-0802">TPR repeat</keyword>
<dbReference type="Proteomes" id="UP000290288">
    <property type="component" value="Unassembled WGS sequence"/>
</dbReference>
<comment type="caution">
    <text evidence="5">The sequence shown here is derived from an EMBL/GenBank/DDBJ whole genome shotgun (WGS) entry which is preliminary data.</text>
</comment>
<dbReference type="EMBL" id="SDEE01000068">
    <property type="protein sequence ID" value="RXW22548.1"/>
    <property type="molecule type" value="Genomic_DNA"/>
</dbReference>
<dbReference type="InterPro" id="IPR011990">
    <property type="entry name" value="TPR-like_helical_dom_sf"/>
</dbReference>
<feature type="region of interest" description="Disordered" evidence="4">
    <location>
        <begin position="592"/>
        <end position="635"/>
    </location>
</feature>
<keyword evidence="1" id="KW-0677">Repeat</keyword>
<dbReference type="SMART" id="SM00028">
    <property type="entry name" value="TPR"/>
    <property type="match status" value="1"/>
</dbReference>
<evidence type="ECO:0000256" key="1">
    <source>
        <dbReference type="ARBA" id="ARBA00022737"/>
    </source>
</evidence>
<organism evidence="5 6">
    <name type="scientific">Candolleomyces aberdarensis</name>
    <dbReference type="NCBI Taxonomy" id="2316362"/>
    <lineage>
        <taxon>Eukaryota</taxon>
        <taxon>Fungi</taxon>
        <taxon>Dikarya</taxon>
        <taxon>Basidiomycota</taxon>
        <taxon>Agaricomycotina</taxon>
        <taxon>Agaricomycetes</taxon>
        <taxon>Agaricomycetidae</taxon>
        <taxon>Agaricales</taxon>
        <taxon>Agaricineae</taxon>
        <taxon>Psathyrellaceae</taxon>
        <taxon>Candolleomyces</taxon>
    </lineage>
</organism>
<evidence type="ECO:0000256" key="4">
    <source>
        <dbReference type="SAM" id="MobiDB-lite"/>
    </source>
</evidence>
<dbReference type="PANTHER" id="PTHR22904">
    <property type="entry name" value="TPR REPEAT CONTAINING PROTEIN"/>
    <property type="match status" value="1"/>
</dbReference>
<name>A0A4V1Q4L9_9AGAR</name>
<evidence type="ECO:0000256" key="3">
    <source>
        <dbReference type="PROSITE-ProRule" id="PRU00339"/>
    </source>
</evidence>
<feature type="compositionally biased region" description="Basic and acidic residues" evidence="4">
    <location>
        <begin position="454"/>
        <end position="466"/>
    </location>
</feature>